<organism evidence="5 6">
    <name type="scientific">Exilibacterium tricleocarpae</name>
    <dbReference type="NCBI Taxonomy" id="2591008"/>
    <lineage>
        <taxon>Bacteria</taxon>
        <taxon>Pseudomonadati</taxon>
        <taxon>Pseudomonadota</taxon>
        <taxon>Gammaproteobacteria</taxon>
        <taxon>Cellvibrionales</taxon>
        <taxon>Cellvibrionaceae</taxon>
        <taxon>Exilibacterium</taxon>
    </lineage>
</organism>
<comment type="function">
    <text evidence="3">During stationary phase, converts 70S ribosomes to an inactive dimeric form (100S ribosomes).</text>
</comment>
<dbReference type="Pfam" id="PF04957">
    <property type="entry name" value="RMF"/>
    <property type="match status" value="1"/>
</dbReference>
<dbReference type="Proteomes" id="UP000319732">
    <property type="component" value="Unassembled WGS sequence"/>
</dbReference>
<proteinExistence type="inferred from homology"/>
<dbReference type="AlphaFoldDB" id="A0A545TUV7"/>
<keyword evidence="1 3" id="KW-0963">Cytoplasm</keyword>
<comment type="similarity">
    <text evidence="3">Belongs to the ribosome modulation factor family.</text>
</comment>
<evidence type="ECO:0000256" key="1">
    <source>
        <dbReference type="ARBA" id="ARBA00022490"/>
    </source>
</evidence>
<dbReference type="InterPro" id="IPR007040">
    <property type="entry name" value="Ribosome_modulation_factor"/>
</dbReference>
<gene>
    <name evidence="3" type="primary">rmf</name>
    <name evidence="5" type="ORF">FKG94_09845</name>
</gene>
<dbReference type="Gene3D" id="1.10.10.620">
    <property type="entry name" value="ribosome modulation factor like domain"/>
    <property type="match status" value="1"/>
</dbReference>
<sequence>MKRQKRNQPERAFNRGYQAGVDGRSRNLCPHDTGETRQNWLNGWREGREDHWNGYNRFAQVQKITNL</sequence>
<dbReference type="NCBIfam" id="NF011162">
    <property type="entry name" value="PRK14563.1"/>
    <property type="match status" value="1"/>
</dbReference>
<keyword evidence="2 3" id="KW-0810">Translation regulation</keyword>
<dbReference type="OrthoDB" id="5917763at2"/>
<accession>A0A545TUV7</accession>
<dbReference type="InterPro" id="IPR023200">
    <property type="entry name" value="RMF_sf"/>
</dbReference>
<comment type="subcellular location">
    <subcellularLocation>
        <location evidence="3">Cytoplasm</location>
    </subcellularLocation>
</comment>
<dbReference type="RefSeq" id="WP_142904043.1">
    <property type="nucleotide sequence ID" value="NZ_ML660091.1"/>
</dbReference>
<protein>
    <recommendedName>
        <fullName evidence="3">Ribosome modulation factor</fullName>
        <shortName evidence="3">RMF</shortName>
    </recommendedName>
</protein>
<evidence type="ECO:0000313" key="6">
    <source>
        <dbReference type="Proteomes" id="UP000319732"/>
    </source>
</evidence>
<dbReference type="HAMAP" id="MF_00919">
    <property type="entry name" value="RMF"/>
    <property type="match status" value="1"/>
</dbReference>
<evidence type="ECO:0000313" key="5">
    <source>
        <dbReference type="EMBL" id="TQV80989.1"/>
    </source>
</evidence>
<evidence type="ECO:0000256" key="3">
    <source>
        <dbReference type="HAMAP-Rule" id="MF_00919"/>
    </source>
</evidence>
<evidence type="ECO:0000256" key="4">
    <source>
        <dbReference type="SAM" id="MobiDB-lite"/>
    </source>
</evidence>
<reference evidence="5 6" key="1">
    <citation type="submission" date="2019-06" db="EMBL/GenBank/DDBJ databases">
        <title>Whole genome sequence for Cellvibrionaceae sp. R142.</title>
        <authorList>
            <person name="Wang G."/>
        </authorList>
    </citation>
    <scope>NUCLEOTIDE SEQUENCE [LARGE SCALE GENOMIC DNA]</scope>
    <source>
        <strain evidence="5 6">R142</strain>
    </source>
</reference>
<dbReference type="GO" id="GO:0005737">
    <property type="term" value="C:cytoplasm"/>
    <property type="evidence" value="ECO:0007669"/>
    <property type="project" value="UniProtKB-SubCell"/>
</dbReference>
<dbReference type="GO" id="GO:0006417">
    <property type="term" value="P:regulation of translation"/>
    <property type="evidence" value="ECO:0007669"/>
    <property type="project" value="UniProtKB-UniRule"/>
</dbReference>
<dbReference type="NCBIfam" id="NF041886">
    <property type="entry name" value="Rmf_CrpP_fam"/>
    <property type="match status" value="1"/>
</dbReference>
<evidence type="ECO:0000256" key="2">
    <source>
        <dbReference type="ARBA" id="ARBA00022845"/>
    </source>
</evidence>
<keyword evidence="6" id="KW-1185">Reference proteome</keyword>
<feature type="region of interest" description="Disordered" evidence="4">
    <location>
        <begin position="1"/>
        <end position="34"/>
    </location>
</feature>
<name>A0A545TUV7_9GAMM</name>
<dbReference type="EMBL" id="VHSG01000009">
    <property type="protein sequence ID" value="TQV80989.1"/>
    <property type="molecule type" value="Genomic_DNA"/>
</dbReference>
<comment type="caution">
    <text evidence="5">The sequence shown here is derived from an EMBL/GenBank/DDBJ whole genome shotgun (WGS) entry which is preliminary data.</text>
</comment>